<organism evidence="1 2">
    <name type="scientific">Oedothorax gibbosus</name>
    <dbReference type="NCBI Taxonomy" id="931172"/>
    <lineage>
        <taxon>Eukaryota</taxon>
        <taxon>Metazoa</taxon>
        <taxon>Ecdysozoa</taxon>
        <taxon>Arthropoda</taxon>
        <taxon>Chelicerata</taxon>
        <taxon>Arachnida</taxon>
        <taxon>Araneae</taxon>
        <taxon>Araneomorphae</taxon>
        <taxon>Entelegynae</taxon>
        <taxon>Araneoidea</taxon>
        <taxon>Linyphiidae</taxon>
        <taxon>Erigoninae</taxon>
        <taxon>Oedothorax</taxon>
    </lineage>
</organism>
<evidence type="ECO:0000313" key="1">
    <source>
        <dbReference type="EMBL" id="KAG8184963.1"/>
    </source>
</evidence>
<dbReference type="EMBL" id="JAFNEN010000352">
    <property type="protein sequence ID" value="KAG8184963.1"/>
    <property type="molecule type" value="Genomic_DNA"/>
</dbReference>
<keyword evidence="2" id="KW-1185">Reference proteome</keyword>
<evidence type="ECO:0000313" key="2">
    <source>
        <dbReference type="Proteomes" id="UP000827092"/>
    </source>
</evidence>
<accession>A0AAV6UMQ2</accession>
<reference evidence="1 2" key="1">
    <citation type="journal article" date="2022" name="Nat. Ecol. Evol.">
        <title>A masculinizing supergene underlies an exaggerated male reproductive morph in a spider.</title>
        <authorList>
            <person name="Hendrickx F."/>
            <person name="De Corte Z."/>
            <person name="Sonet G."/>
            <person name="Van Belleghem S.M."/>
            <person name="Kostlbacher S."/>
            <person name="Vangestel C."/>
        </authorList>
    </citation>
    <scope>NUCLEOTIDE SEQUENCE [LARGE SCALE GENOMIC DNA]</scope>
    <source>
        <strain evidence="1">W744_W776</strain>
    </source>
</reference>
<dbReference type="AlphaFoldDB" id="A0AAV6UMQ2"/>
<gene>
    <name evidence="1" type="ORF">JTE90_020010</name>
</gene>
<dbReference type="Proteomes" id="UP000827092">
    <property type="component" value="Unassembled WGS sequence"/>
</dbReference>
<sequence length="94" mass="10953">MPVYYIRNTCAHIKKKYNEKSSCFHLSFCAAALRTYNHGSLSGHSISSLYFADNACLRTQVQWWIMLPSRHITTFRADDRVTSIFVTNEFTRIL</sequence>
<name>A0AAV6UMQ2_9ARAC</name>
<comment type="caution">
    <text evidence="1">The sequence shown here is derived from an EMBL/GenBank/DDBJ whole genome shotgun (WGS) entry which is preliminary data.</text>
</comment>
<proteinExistence type="predicted"/>
<protein>
    <submittedName>
        <fullName evidence="1">Uncharacterized protein</fullName>
    </submittedName>
</protein>